<organism evidence="2 3">
    <name type="scientific">Fusarium solani</name>
    <name type="common">Filamentous fungus</name>
    <dbReference type="NCBI Taxonomy" id="169388"/>
    <lineage>
        <taxon>Eukaryota</taxon>
        <taxon>Fungi</taxon>
        <taxon>Dikarya</taxon>
        <taxon>Ascomycota</taxon>
        <taxon>Pezizomycotina</taxon>
        <taxon>Sordariomycetes</taxon>
        <taxon>Hypocreomycetidae</taxon>
        <taxon>Hypocreales</taxon>
        <taxon>Nectriaceae</taxon>
        <taxon>Fusarium</taxon>
        <taxon>Fusarium solani species complex</taxon>
    </lineage>
</organism>
<evidence type="ECO:0000313" key="2">
    <source>
        <dbReference type="EMBL" id="KAH7266248.1"/>
    </source>
</evidence>
<comment type="caution">
    <text evidence="2">The sequence shown here is derived from an EMBL/GenBank/DDBJ whole genome shotgun (WGS) entry which is preliminary data.</text>
</comment>
<evidence type="ECO:0000256" key="1">
    <source>
        <dbReference type="SAM" id="Phobius"/>
    </source>
</evidence>
<dbReference type="OrthoDB" id="193856at2759"/>
<name>A0A9P9KLC2_FUSSL</name>
<accession>A0A9P9KLC2</accession>
<evidence type="ECO:0000313" key="3">
    <source>
        <dbReference type="Proteomes" id="UP000736672"/>
    </source>
</evidence>
<dbReference type="AlphaFoldDB" id="A0A9P9KLC2"/>
<keyword evidence="3" id="KW-1185">Reference proteome</keyword>
<proteinExistence type="predicted"/>
<gene>
    <name evidence="2" type="ORF">B0J15DRAFT_442693</name>
</gene>
<feature type="non-terminal residue" evidence="2">
    <location>
        <position position="1"/>
    </location>
</feature>
<sequence length="90" mass="10476">TPDWGVSEWRGANIKKIHEKGLDVQFIVKQRYPSVSVDSHNILDLSIHRQLVFVFCFIFVAFSSPGTLSSLNVIRRPAIGFYRHRSNYRR</sequence>
<reference evidence="2" key="1">
    <citation type="journal article" date="2021" name="Nat. Commun.">
        <title>Genetic determinants of endophytism in the Arabidopsis root mycobiome.</title>
        <authorList>
            <person name="Mesny F."/>
            <person name="Miyauchi S."/>
            <person name="Thiergart T."/>
            <person name="Pickel B."/>
            <person name="Atanasova L."/>
            <person name="Karlsson M."/>
            <person name="Huettel B."/>
            <person name="Barry K.W."/>
            <person name="Haridas S."/>
            <person name="Chen C."/>
            <person name="Bauer D."/>
            <person name="Andreopoulos W."/>
            <person name="Pangilinan J."/>
            <person name="LaButti K."/>
            <person name="Riley R."/>
            <person name="Lipzen A."/>
            <person name="Clum A."/>
            <person name="Drula E."/>
            <person name="Henrissat B."/>
            <person name="Kohler A."/>
            <person name="Grigoriev I.V."/>
            <person name="Martin F.M."/>
            <person name="Hacquard S."/>
        </authorList>
    </citation>
    <scope>NUCLEOTIDE SEQUENCE</scope>
    <source>
        <strain evidence="2">FSSC 5 MPI-SDFR-AT-0091</strain>
    </source>
</reference>
<keyword evidence="1" id="KW-1133">Transmembrane helix</keyword>
<keyword evidence="1" id="KW-0812">Transmembrane</keyword>
<protein>
    <submittedName>
        <fullName evidence="2">Uncharacterized protein</fullName>
    </submittedName>
</protein>
<keyword evidence="1" id="KW-0472">Membrane</keyword>
<feature type="transmembrane region" description="Helical" evidence="1">
    <location>
        <begin position="51"/>
        <end position="74"/>
    </location>
</feature>
<dbReference type="EMBL" id="JAGTJS010000006">
    <property type="protein sequence ID" value="KAH7266248.1"/>
    <property type="molecule type" value="Genomic_DNA"/>
</dbReference>
<dbReference type="Proteomes" id="UP000736672">
    <property type="component" value="Unassembled WGS sequence"/>
</dbReference>